<dbReference type="SMART" id="SM00530">
    <property type="entry name" value="HTH_XRE"/>
    <property type="match status" value="1"/>
</dbReference>
<dbReference type="InterPro" id="IPR010982">
    <property type="entry name" value="Lambda_DNA-bd_dom_sf"/>
</dbReference>
<dbReference type="RefSeq" id="WP_272736078.1">
    <property type="nucleotide sequence ID" value="NZ_CP116942.1"/>
</dbReference>
<dbReference type="InterPro" id="IPR050807">
    <property type="entry name" value="TransReg_Diox_bact_type"/>
</dbReference>
<evidence type="ECO:0000313" key="3">
    <source>
        <dbReference type="EMBL" id="WCO66555.1"/>
    </source>
</evidence>
<dbReference type="Proteomes" id="UP001216390">
    <property type="component" value="Chromosome"/>
</dbReference>
<dbReference type="EMBL" id="CP116942">
    <property type="protein sequence ID" value="WCO66555.1"/>
    <property type="molecule type" value="Genomic_DNA"/>
</dbReference>
<dbReference type="SUPFAM" id="SSF47413">
    <property type="entry name" value="lambda repressor-like DNA-binding domains"/>
    <property type="match status" value="1"/>
</dbReference>
<keyword evidence="4" id="KW-1185">Reference proteome</keyword>
<dbReference type="PROSITE" id="PS50943">
    <property type="entry name" value="HTH_CROC1"/>
    <property type="match status" value="1"/>
</dbReference>
<evidence type="ECO:0000259" key="2">
    <source>
        <dbReference type="PROSITE" id="PS50943"/>
    </source>
</evidence>
<evidence type="ECO:0000313" key="4">
    <source>
        <dbReference type="Proteomes" id="UP001216390"/>
    </source>
</evidence>
<sequence>MAPDTLGQRVRRERLARQITQRELAGAIDVGVPYISKIEADRETPADDKITKLARALDIEPDELLLTARRVPADVLERLASDPARGLEFLRTWKD</sequence>
<name>A0AAE9Y557_9ACTN</name>
<dbReference type="AlphaFoldDB" id="A0AAE9Y557"/>
<dbReference type="Gene3D" id="1.10.260.40">
    <property type="entry name" value="lambda repressor-like DNA-binding domains"/>
    <property type="match status" value="1"/>
</dbReference>
<protein>
    <submittedName>
        <fullName evidence="3">Helix-turn-helix transcriptional regulator</fullName>
    </submittedName>
</protein>
<dbReference type="GO" id="GO:0003677">
    <property type="term" value="F:DNA binding"/>
    <property type="evidence" value="ECO:0007669"/>
    <property type="project" value="UniProtKB-KW"/>
</dbReference>
<gene>
    <name evidence="3" type="ORF">PO878_18820</name>
</gene>
<dbReference type="KEGG" id="ima:PO878_18820"/>
<dbReference type="GO" id="GO:0003700">
    <property type="term" value="F:DNA-binding transcription factor activity"/>
    <property type="evidence" value="ECO:0007669"/>
    <property type="project" value="TreeGrafter"/>
</dbReference>
<keyword evidence="1" id="KW-0238">DNA-binding</keyword>
<dbReference type="GO" id="GO:0005829">
    <property type="term" value="C:cytosol"/>
    <property type="evidence" value="ECO:0007669"/>
    <property type="project" value="TreeGrafter"/>
</dbReference>
<accession>A0AAE9Y557</accession>
<feature type="domain" description="HTH cro/C1-type" evidence="2">
    <location>
        <begin position="10"/>
        <end position="64"/>
    </location>
</feature>
<organism evidence="3 4">
    <name type="scientific">Iamia majanohamensis</name>
    <dbReference type="NCBI Taxonomy" id="467976"/>
    <lineage>
        <taxon>Bacteria</taxon>
        <taxon>Bacillati</taxon>
        <taxon>Actinomycetota</taxon>
        <taxon>Acidimicrobiia</taxon>
        <taxon>Acidimicrobiales</taxon>
        <taxon>Iamiaceae</taxon>
        <taxon>Iamia</taxon>
    </lineage>
</organism>
<dbReference type="Pfam" id="PF01381">
    <property type="entry name" value="HTH_3"/>
    <property type="match status" value="1"/>
</dbReference>
<evidence type="ECO:0000256" key="1">
    <source>
        <dbReference type="ARBA" id="ARBA00023125"/>
    </source>
</evidence>
<dbReference type="InterPro" id="IPR001387">
    <property type="entry name" value="Cro/C1-type_HTH"/>
</dbReference>
<dbReference type="PANTHER" id="PTHR46797">
    <property type="entry name" value="HTH-TYPE TRANSCRIPTIONAL REGULATOR"/>
    <property type="match status" value="1"/>
</dbReference>
<reference evidence="3" key="1">
    <citation type="submission" date="2023-01" db="EMBL/GenBank/DDBJ databases">
        <title>The diversity of Class Acidimicrobiia in South China Sea sediment environments and the proposal of Iamia marina sp. nov., a novel species of the genus Iamia.</title>
        <authorList>
            <person name="He Y."/>
            <person name="Tian X."/>
        </authorList>
    </citation>
    <scope>NUCLEOTIDE SEQUENCE</scope>
    <source>
        <strain evidence="3">DSM 19957</strain>
    </source>
</reference>
<dbReference type="PANTHER" id="PTHR46797:SF1">
    <property type="entry name" value="METHYLPHOSPHONATE SYNTHASE"/>
    <property type="match status" value="1"/>
</dbReference>
<dbReference type="CDD" id="cd00093">
    <property type="entry name" value="HTH_XRE"/>
    <property type="match status" value="1"/>
</dbReference>
<proteinExistence type="predicted"/>